<evidence type="ECO:0000313" key="2">
    <source>
        <dbReference type="Proteomes" id="UP000605201"/>
    </source>
</evidence>
<organism evidence="1 2">
    <name type="scientific">Candidatus Desulfatibia vada</name>
    <dbReference type="NCBI Taxonomy" id="2841696"/>
    <lineage>
        <taxon>Bacteria</taxon>
        <taxon>Pseudomonadati</taxon>
        <taxon>Thermodesulfobacteriota</taxon>
        <taxon>Desulfobacteria</taxon>
        <taxon>Desulfobacterales</taxon>
        <taxon>Desulfobacterales incertae sedis</taxon>
        <taxon>Candidatus Desulfatibia</taxon>
    </lineage>
</organism>
<protein>
    <submittedName>
        <fullName evidence="1">Uncharacterized protein</fullName>
    </submittedName>
</protein>
<reference evidence="1 2" key="1">
    <citation type="submission" date="2020-08" db="EMBL/GenBank/DDBJ databases">
        <title>Bridging the membrane lipid divide: bacteria of the FCB group superphylum have the potential to synthesize archaeal ether lipids.</title>
        <authorList>
            <person name="Villanueva L."/>
            <person name="Von Meijenfeldt F.A.B."/>
            <person name="Westbye A.B."/>
            <person name="Yadav S."/>
            <person name="Hopmans E.C."/>
            <person name="Dutilh B.E."/>
            <person name="Sinninghe Damste J.S."/>
        </authorList>
    </citation>
    <scope>NUCLEOTIDE SEQUENCE [LARGE SCALE GENOMIC DNA]</scope>
    <source>
        <strain evidence="1">NIOZ-UU17</strain>
    </source>
</reference>
<sequence length="127" mass="13997">MGIPTEQIILVDSDGKLVEVDALVERLRGEPERVLADDEVGLVLYVADLGIYNLKPTDGGEFLAQPVTEIFRPRFSSRVLRKQIGPTVLSVTADAVFVVRDGNTLKKVRAEKLEPGMMLASGEKVYR</sequence>
<name>A0A8J6NV64_9BACT</name>
<dbReference type="Proteomes" id="UP000605201">
    <property type="component" value="Unassembled WGS sequence"/>
</dbReference>
<gene>
    <name evidence="1" type="ORF">H8D96_14295</name>
</gene>
<dbReference type="Gene3D" id="2.170.16.10">
    <property type="entry name" value="Hedgehog/Intein (Hint) domain"/>
    <property type="match status" value="1"/>
</dbReference>
<proteinExistence type="predicted"/>
<dbReference type="EMBL" id="JACNIG010000268">
    <property type="protein sequence ID" value="MBC8433078.1"/>
    <property type="molecule type" value="Genomic_DNA"/>
</dbReference>
<comment type="caution">
    <text evidence="1">The sequence shown here is derived from an EMBL/GenBank/DDBJ whole genome shotgun (WGS) entry which is preliminary data.</text>
</comment>
<dbReference type="AlphaFoldDB" id="A0A8J6NV64"/>
<evidence type="ECO:0000313" key="1">
    <source>
        <dbReference type="EMBL" id="MBC8433078.1"/>
    </source>
</evidence>
<accession>A0A8J6NV64</accession>
<dbReference type="InterPro" id="IPR036844">
    <property type="entry name" value="Hint_dom_sf"/>
</dbReference>
<dbReference type="SUPFAM" id="SSF51294">
    <property type="entry name" value="Hedgehog/intein (Hint) domain"/>
    <property type="match status" value="1"/>
</dbReference>